<organism evidence="1 2">
    <name type="scientific">Lasiosphaeris hirsuta</name>
    <dbReference type="NCBI Taxonomy" id="260670"/>
    <lineage>
        <taxon>Eukaryota</taxon>
        <taxon>Fungi</taxon>
        <taxon>Dikarya</taxon>
        <taxon>Ascomycota</taxon>
        <taxon>Pezizomycotina</taxon>
        <taxon>Sordariomycetes</taxon>
        <taxon>Sordariomycetidae</taxon>
        <taxon>Sordariales</taxon>
        <taxon>Lasiosphaeriaceae</taxon>
        <taxon>Lasiosphaeris</taxon>
    </lineage>
</organism>
<proteinExistence type="predicted"/>
<gene>
    <name evidence="1" type="ORF">B0H67DRAFT_591138</name>
</gene>
<dbReference type="EMBL" id="JAUKUA010000007">
    <property type="protein sequence ID" value="KAK0704334.1"/>
    <property type="molecule type" value="Genomic_DNA"/>
</dbReference>
<protein>
    <submittedName>
        <fullName evidence="1">Uncharacterized protein</fullName>
    </submittedName>
</protein>
<comment type="caution">
    <text evidence="1">The sequence shown here is derived from an EMBL/GenBank/DDBJ whole genome shotgun (WGS) entry which is preliminary data.</text>
</comment>
<keyword evidence="2" id="KW-1185">Reference proteome</keyword>
<evidence type="ECO:0000313" key="2">
    <source>
        <dbReference type="Proteomes" id="UP001172102"/>
    </source>
</evidence>
<sequence>MGERVGGGTAFQLGDQVEERRAKGSDLEGLLPTVRRSFSFRSRKPAITTPSTPLPQDTNMATVTKHDGPRILLRPVSPARPLWRRVLSTLECTLTPAEPLVFPLCPAGPTRVVVFLPFHLAANLDPRIEPYRLDSASETPRKSDVEIVAAVSPVVSQLAGELYSSVFASPESFTEKPLQLARVSPILTYHTETTDPTHIVLVLEHEMTEEEEDARVLVAFADGEADEEGCVAVSVWEGQGETWKKAWLARG</sequence>
<dbReference type="Proteomes" id="UP001172102">
    <property type="component" value="Unassembled WGS sequence"/>
</dbReference>
<dbReference type="AlphaFoldDB" id="A0AA39ZVM0"/>
<reference evidence="1" key="1">
    <citation type="submission" date="2023-06" db="EMBL/GenBank/DDBJ databases">
        <title>Genome-scale phylogeny and comparative genomics of the fungal order Sordariales.</title>
        <authorList>
            <consortium name="Lawrence Berkeley National Laboratory"/>
            <person name="Hensen N."/>
            <person name="Bonometti L."/>
            <person name="Westerberg I."/>
            <person name="Brannstrom I.O."/>
            <person name="Guillou S."/>
            <person name="Cros-Aarteil S."/>
            <person name="Calhoun S."/>
            <person name="Haridas S."/>
            <person name="Kuo A."/>
            <person name="Mondo S."/>
            <person name="Pangilinan J."/>
            <person name="Riley R."/>
            <person name="Labutti K."/>
            <person name="Andreopoulos B."/>
            <person name="Lipzen A."/>
            <person name="Chen C."/>
            <person name="Yanf M."/>
            <person name="Daum C."/>
            <person name="Ng V."/>
            <person name="Clum A."/>
            <person name="Steindorff A."/>
            <person name="Ohm R."/>
            <person name="Martin F."/>
            <person name="Silar P."/>
            <person name="Natvig D."/>
            <person name="Lalanne C."/>
            <person name="Gautier V."/>
            <person name="Ament-Velasquez S.L."/>
            <person name="Kruys A."/>
            <person name="Hutchinson M.I."/>
            <person name="Powell A.J."/>
            <person name="Barry K."/>
            <person name="Miller A.N."/>
            <person name="Grigoriev I.V."/>
            <person name="Debuchy R."/>
            <person name="Gladieux P."/>
            <person name="Thoren M.H."/>
            <person name="Johannesson H."/>
        </authorList>
    </citation>
    <scope>NUCLEOTIDE SEQUENCE</scope>
    <source>
        <strain evidence="1">SMH4607-1</strain>
    </source>
</reference>
<name>A0AA39ZVM0_9PEZI</name>
<evidence type="ECO:0000313" key="1">
    <source>
        <dbReference type="EMBL" id="KAK0704334.1"/>
    </source>
</evidence>
<accession>A0AA39ZVM0</accession>